<name>A0A932MQ77_UNCTE</name>
<evidence type="ECO:0000259" key="2">
    <source>
        <dbReference type="PROSITE" id="PS51819"/>
    </source>
</evidence>
<organism evidence="3 4">
    <name type="scientific">Tectimicrobiota bacterium</name>
    <dbReference type="NCBI Taxonomy" id="2528274"/>
    <lineage>
        <taxon>Bacteria</taxon>
        <taxon>Pseudomonadati</taxon>
        <taxon>Nitrospinota/Tectimicrobiota group</taxon>
        <taxon>Candidatus Tectimicrobiota</taxon>
    </lineage>
</organism>
<dbReference type="GO" id="GO:0046491">
    <property type="term" value="P:L-methylmalonyl-CoA metabolic process"/>
    <property type="evidence" value="ECO:0007669"/>
    <property type="project" value="TreeGrafter"/>
</dbReference>
<dbReference type="SUPFAM" id="SSF54593">
    <property type="entry name" value="Glyoxalase/Bleomycin resistance protein/Dihydroxybiphenyl dioxygenase"/>
    <property type="match status" value="1"/>
</dbReference>
<dbReference type="PROSITE" id="PS51819">
    <property type="entry name" value="VOC"/>
    <property type="match status" value="1"/>
</dbReference>
<dbReference type="Gene3D" id="3.10.180.10">
    <property type="entry name" value="2,3-Dihydroxybiphenyl 1,2-Dioxygenase, domain 1"/>
    <property type="match status" value="1"/>
</dbReference>
<evidence type="ECO:0000313" key="4">
    <source>
        <dbReference type="Proteomes" id="UP000782312"/>
    </source>
</evidence>
<reference evidence="3" key="1">
    <citation type="submission" date="2020-07" db="EMBL/GenBank/DDBJ databases">
        <title>Huge and variable diversity of episymbiotic CPR bacteria and DPANN archaea in groundwater ecosystems.</title>
        <authorList>
            <person name="He C.Y."/>
            <person name="Keren R."/>
            <person name="Whittaker M."/>
            <person name="Farag I.F."/>
            <person name="Doudna J."/>
            <person name="Cate J.H.D."/>
            <person name="Banfield J.F."/>
        </authorList>
    </citation>
    <scope>NUCLEOTIDE SEQUENCE</scope>
    <source>
        <strain evidence="3">NC_groundwater_763_Ag_S-0.2um_68_21</strain>
    </source>
</reference>
<proteinExistence type="predicted"/>
<dbReference type="PANTHER" id="PTHR43048">
    <property type="entry name" value="METHYLMALONYL-COA EPIMERASE"/>
    <property type="match status" value="1"/>
</dbReference>
<dbReference type="InterPro" id="IPR037523">
    <property type="entry name" value="VOC_core"/>
</dbReference>
<keyword evidence="1" id="KW-0479">Metal-binding</keyword>
<accession>A0A932MQ77</accession>
<evidence type="ECO:0000313" key="3">
    <source>
        <dbReference type="EMBL" id="MBI3129643.1"/>
    </source>
</evidence>
<sequence>MFKKIHHVGLITDDMERTVKLFTEKLGCEPNRVQVADTGWAHATFLRMGDVEIEIMQPYDPNNHYTKMLQRNGGPCLSHIALSVPDTGAAGKHFADKGVKFLDGFGPGTYTPRGYEIIFLDPSETEGIVIQAASDVPAKDMGY</sequence>
<dbReference type="AlphaFoldDB" id="A0A932MQ77"/>
<feature type="domain" description="VOC" evidence="2">
    <location>
        <begin position="4"/>
        <end position="135"/>
    </location>
</feature>
<evidence type="ECO:0000256" key="1">
    <source>
        <dbReference type="ARBA" id="ARBA00022723"/>
    </source>
</evidence>
<gene>
    <name evidence="3" type="ORF">HYZ11_18695</name>
</gene>
<dbReference type="InterPro" id="IPR029068">
    <property type="entry name" value="Glyas_Bleomycin-R_OHBP_Dase"/>
</dbReference>
<dbReference type="EMBL" id="JACPUR010000041">
    <property type="protein sequence ID" value="MBI3129643.1"/>
    <property type="molecule type" value="Genomic_DNA"/>
</dbReference>
<dbReference type="Pfam" id="PF13669">
    <property type="entry name" value="Glyoxalase_4"/>
    <property type="match status" value="1"/>
</dbReference>
<dbReference type="GO" id="GO:0046872">
    <property type="term" value="F:metal ion binding"/>
    <property type="evidence" value="ECO:0007669"/>
    <property type="project" value="UniProtKB-KW"/>
</dbReference>
<comment type="caution">
    <text evidence="3">The sequence shown here is derived from an EMBL/GenBank/DDBJ whole genome shotgun (WGS) entry which is preliminary data.</text>
</comment>
<dbReference type="InterPro" id="IPR051785">
    <property type="entry name" value="MMCE/EMCE_epimerase"/>
</dbReference>
<dbReference type="Proteomes" id="UP000782312">
    <property type="component" value="Unassembled WGS sequence"/>
</dbReference>
<protein>
    <submittedName>
        <fullName evidence="3">VOC family protein</fullName>
    </submittedName>
</protein>
<dbReference type="GO" id="GO:0004493">
    <property type="term" value="F:methylmalonyl-CoA epimerase activity"/>
    <property type="evidence" value="ECO:0007669"/>
    <property type="project" value="TreeGrafter"/>
</dbReference>
<dbReference type="PANTHER" id="PTHR43048:SF3">
    <property type="entry name" value="METHYLMALONYL-COA EPIMERASE, MITOCHONDRIAL"/>
    <property type="match status" value="1"/>
</dbReference>